<sequence length="470" mass="52657">MASIFSSEVTGISCIPAEVLSLIFIASIPDDIVTDEYLSMFPRPSVHQSPLVLGRVCRLWREISLKTPRLWCKIQLGDMKTERDGYASPHIHYSRDLGRDSVTLREWLRRSGNCPLSIGLCYEEFNESDIDLIRETIEVAMLYTRRWKHVTSYLTPPLFSWEVVSSLLEGGNPLLECLHILTDDIFAEERTTSFRHVKPHITSSMGDYASTTLTGCHSLRSLLLTSATITLEQFKLCVAHCPLLETIVVTVHNVLHLLTMTNVNDTYALPHLTDLHIFSAGDSIGPFLHQISCPLLEKLVLAQILEDDAILGTSCPHLGLFLRRSHPPLRYLDLTSIPMALDDFLDSFKEVPSLKSLSLDDVEVPDELFRILLLSPEPHQPLLPTLQSLTLTELPADINGETLTALILSRWKCQCELECSIGEISEHYPECQSLQSVSIDSENLRGNVDVGAIIEQGFKLIINVNPIPAL</sequence>
<proteinExistence type="predicted"/>
<evidence type="ECO:0000313" key="2">
    <source>
        <dbReference type="Proteomes" id="UP000294933"/>
    </source>
</evidence>
<dbReference type="InterPro" id="IPR032675">
    <property type="entry name" value="LRR_dom_sf"/>
</dbReference>
<gene>
    <name evidence="1" type="ORF">BD410DRAFT_634856</name>
</gene>
<name>A0A4Y7QEJ5_9AGAM</name>
<organism evidence="1 2">
    <name type="scientific">Rickenella mellea</name>
    <dbReference type="NCBI Taxonomy" id="50990"/>
    <lineage>
        <taxon>Eukaryota</taxon>
        <taxon>Fungi</taxon>
        <taxon>Dikarya</taxon>
        <taxon>Basidiomycota</taxon>
        <taxon>Agaricomycotina</taxon>
        <taxon>Agaricomycetes</taxon>
        <taxon>Hymenochaetales</taxon>
        <taxon>Rickenellaceae</taxon>
        <taxon>Rickenella</taxon>
    </lineage>
</organism>
<keyword evidence="2" id="KW-1185">Reference proteome</keyword>
<protein>
    <submittedName>
        <fullName evidence="1">Uncharacterized protein</fullName>
    </submittedName>
</protein>
<accession>A0A4Y7QEJ5</accession>
<evidence type="ECO:0000313" key="1">
    <source>
        <dbReference type="EMBL" id="TDL25289.1"/>
    </source>
</evidence>
<dbReference type="SUPFAM" id="SSF52047">
    <property type="entry name" value="RNI-like"/>
    <property type="match status" value="1"/>
</dbReference>
<reference evidence="1 2" key="1">
    <citation type="submission" date="2018-06" db="EMBL/GenBank/DDBJ databases">
        <title>A transcriptomic atlas of mushroom development highlights an independent origin of complex multicellularity.</title>
        <authorList>
            <consortium name="DOE Joint Genome Institute"/>
            <person name="Krizsan K."/>
            <person name="Almasi E."/>
            <person name="Merenyi Z."/>
            <person name="Sahu N."/>
            <person name="Viragh M."/>
            <person name="Koszo T."/>
            <person name="Mondo S."/>
            <person name="Kiss B."/>
            <person name="Balint B."/>
            <person name="Kues U."/>
            <person name="Barry K."/>
            <person name="Hegedus J.C."/>
            <person name="Henrissat B."/>
            <person name="Johnson J."/>
            <person name="Lipzen A."/>
            <person name="Ohm R."/>
            <person name="Nagy I."/>
            <person name="Pangilinan J."/>
            <person name="Yan J."/>
            <person name="Xiong Y."/>
            <person name="Grigoriev I.V."/>
            <person name="Hibbett D.S."/>
            <person name="Nagy L.G."/>
        </authorList>
    </citation>
    <scope>NUCLEOTIDE SEQUENCE [LARGE SCALE GENOMIC DNA]</scope>
    <source>
        <strain evidence="1 2">SZMC22713</strain>
    </source>
</reference>
<dbReference type="AlphaFoldDB" id="A0A4Y7QEJ5"/>
<dbReference type="Proteomes" id="UP000294933">
    <property type="component" value="Unassembled WGS sequence"/>
</dbReference>
<dbReference type="Gene3D" id="3.80.10.10">
    <property type="entry name" value="Ribonuclease Inhibitor"/>
    <property type="match status" value="1"/>
</dbReference>
<dbReference type="EMBL" id="ML170164">
    <property type="protein sequence ID" value="TDL25289.1"/>
    <property type="molecule type" value="Genomic_DNA"/>
</dbReference>
<dbReference type="OrthoDB" id="3365698at2759"/>
<dbReference type="VEuPathDB" id="FungiDB:BD410DRAFT_634856"/>